<keyword evidence="4" id="KW-1185">Reference proteome</keyword>
<name>A0A8S3RRK5_MYTED</name>
<dbReference type="AlphaFoldDB" id="A0A8S3RRK5"/>
<keyword evidence="1" id="KW-0040">ANK repeat</keyword>
<dbReference type="InterPro" id="IPR002110">
    <property type="entry name" value="Ankyrin_rpt"/>
</dbReference>
<dbReference type="Proteomes" id="UP000683360">
    <property type="component" value="Unassembled WGS sequence"/>
</dbReference>
<dbReference type="Gene3D" id="1.25.40.20">
    <property type="entry name" value="Ankyrin repeat-containing domain"/>
    <property type="match status" value="2"/>
</dbReference>
<dbReference type="PROSITE" id="PS50088">
    <property type="entry name" value="ANK_REPEAT"/>
    <property type="match status" value="2"/>
</dbReference>
<dbReference type="Pfam" id="PF12796">
    <property type="entry name" value="Ank_2"/>
    <property type="match status" value="1"/>
</dbReference>
<proteinExistence type="predicted"/>
<feature type="repeat" description="ANK" evidence="1">
    <location>
        <begin position="214"/>
        <end position="247"/>
    </location>
</feature>
<dbReference type="PANTHER" id="PTHR16026">
    <property type="entry name" value="CARTILAGE ACIDIC PROTEIN 1"/>
    <property type="match status" value="1"/>
</dbReference>
<organism evidence="3 4">
    <name type="scientific">Mytilus edulis</name>
    <name type="common">Blue mussel</name>
    <dbReference type="NCBI Taxonomy" id="6550"/>
    <lineage>
        <taxon>Eukaryota</taxon>
        <taxon>Metazoa</taxon>
        <taxon>Spiralia</taxon>
        <taxon>Lophotrochozoa</taxon>
        <taxon>Mollusca</taxon>
        <taxon>Bivalvia</taxon>
        <taxon>Autobranchia</taxon>
        <taxon>Pteriomorphia</taxon>
        <taxon>Mytilida</taxon>
        <taxon>Mytiloidea</taxon>
        <taxon>Mytilidae</taxon>
        <taxon>Mytilinae</taxon>
        <taxon>Mytilus</taxon>
    </lineage>
</organism>
<dbReference type="PROSITE" id="PS50225">
    <property type="entry name" value="SOCS"/>
    <property type="match status" value="1"/>
</dbReference>
<dbReference type="InterPro" id="IPR011519">
    <property type="entry name" value="UnbV_ASPIC"/>
</dbReference>
<feature type="repeat" description="ANK" evidence="1">
    <location>
        <begin position="74"/>
        <end position="106"/>
    </location>
</feature>
<dbReference type="OrthoDB" id="6145465at2759"/>
<dbReference type="EMBL" id="CAJPWZ010001157">
    <property type="protein sequence ID" value="CAG2209349.1"/>
    <property type="molecule type" value="Genomic_DNA"/>
</dbReference>
<evidence type="ECO:0000313" key="3">
    <source>
        <dbReference type="EMBL" id="CAG2209349.1"/>
    </source>
</evidence>
<dbReference type="Pfam" id="PF07593">
    <property type="entry name" value="UnbV_ASPIC"/>
    <property type="match status" value="1"/>
</dbReference>
<dbReference type="InterPro" id="IPR001496">
    <property type="entry name" value="SOCS_box"/>
</dbReference>
<gene>
    <name evidence="3" type="ORF">MEDL_23485</name>
</gene>
<comment type="caution">
    <text evidence="3">The sequence shown here is derived from an EMBL/GenBank/DDBJ whole genome shotgun (WGS) entry which is preliminary data.</text>
</comment>
<evidence type="ECO:0000313" key="4">
    <source>
        <dbReference type="Proteomes" id="UP000683360"/>
    </source>
</evidence>
<evidence type="ECO:0000259" key="2">
    <source>
        <dbReference type="PROSITE" id="PS50225"/>
    </source>
</evidence>
<dbReference type="PANTHER" id="PTHR16026:SF0">
    <property type="entry name" value="CARTILAGE ACIDIC PROTEIN 1"/>
    <property type="match status" value="1"/>
</dbReference>
<reference evidence="3" key="1">
    <citation type="submission" date="2021-03" db="EMBL/GenBank/DDBJ databases">
        <authorList>
            <person name="Bekaert M."/>
        </authorList>
    </citation>
    <scope>NUCLEOTIDE SEQUENCE</scope>
</reference>
<dbReference type="SMART" id="SM00969">
    <property type="entry name" value="SOCS_box"/>
    <property type="match status" value="1"/>
</dbReference>
<dbReference type="SUPFAM" id="SSF48403">
    <property type="entry name" value="Ankyrin repeat"/>
    <property type="match status" value="1"/>
</dbReference>
<sequence length="577" mass="63926">MYCFGFSAKANVCKIIEKMLENQTSNLCLNSNGESPLYLATAVWLRHLSDVSSLTPRLVTSLLEYGANPNDHTQNQIPLLSAFEANDIQTATLLLKAGANINATNHKGMSALHTIFVPQSQKGKVVDIAEVLLENGADPKFGYCIQNSLRNCRSCYENADSWISFIHSLLLKGAEPNKHKTDGSNLLDCVQYQNSCLVEDIIMFGADVNFADGMKKTALHYACQVKERHAITALLVKHGSNLNAASTNGEKPLDVLVQNMIKDIRNIDIKDAKKEHCGLLTIDLSLLNLLVCGGADLCPSMLDTIDAKDRELSTETMQIPDQNTSRSALFMLISNGLFKTAEFLLHSGWHVEKEEWFDAFDVSTLDLENVTVDYNIHKRYEIETSKAEFQSFLESIDTGPKSLTNICRNTIRHQLSTVLNGSEIETKISALPLPPKIKCLLSLKEFMNDIENIVIEKYRKMCGECQAYTDMDGDGVLDLLISHGESNKQPLAVYTAKKEKTLHNNWLRVKPLTRYGAPARGALVSLNIDSGVRLTQVIDGGSGYLCQMEPVAHFGLGKHKAVTVEVLWTDGEKVSKN</sequence>
<dbReference type="SMART" id="SM00248">
    <property type="entry name" value="ANK"/>
    <property type="match status" value="5"/>
</dbReference>
<dbReference type="Pfam" id="PF07525">
    <property type="entry name" value="SOCS_box"/>
    <property type="match status" value="1"/>
</dbReference>
<evidence type="ECO:0000256" key="1">
    <source>
        <dbReference type="PROSITE-ProRule" id="PRU00023"/>
    </source>
</evidence>
<feature type="domain" description="SOCS box" evidence="2">
    <location>
        <begin position="398"/>
        <end position="447"/>
    </location>
</feature>
<protein>
    <submittedName>
        <fullName evidence="3">Cartilage acidic protein 1</fullName>
    </submittedName>
</protein>
<dbReference type="InterPro" id="IPR027039">
    <property type="entry name" value="Crtac1"/>
</dbReference>
<dbReference type="InterPro" id="IPR036770">
    <property type="entry name" value="Ankyrin_rpt-contain_sf"/>
</dbReference>
<accession>A0A8S3RRK5</accession>